<keyword evidence="2" id="KW-1185">Reference proteome</keyword>
<evidence type="ECO:0000313" key="1">
    <source>
        <dbReference type="EMBL" id="GJE07865.1"/>
    </source>
</evidence>
<evidence type="ECO:0000313" key="2">
    <source>
        <dbReference type="Proteomes" id="UP001055102"/>
    </source>
</evidence>
<dbReference type="EMBL" id="BPQR01000056">
    <property type="protein sequence ID" value="GJE07865.1"/>
    <property type="molecule type" value="Genomic_DNA"/>
</dbReference>
<dbReference type="InterPro" id="IPR053745">
    <property type="entry name" value="Viral_Tail_Comp_sf"/>
</dbReference>
<organism evidence="1 2">
    <name type="scientific">Methylobacterium jeotgali</name>
    <dbReference type="NCBI Taxonomy" id="381630"/>
    <lineage>
        <taxon>Bacteria</taxon>
        <taxon>Pseudomonadati</taxon>
        <taxon>Pseudomonadota</taxon>
        <taxon>Alphaproteobacteria</taxon>
        <taxon>Hyphomicrobiales</taxon>
        <taxon>Methylobacteriaceae</taxon>
        <taxon>Methylobacterium</taxon>
    </lineage>
</organism>
<reference evidence="1" key="1">
    <citation type="journal article" date="2021" name="Front. Microbiol.">
        <title>Comprehensive Comparative Genomics and Phenotyping of Methylobacterium Species.</title>
        <authorList>
            <person name="Alessa O."/>
            <person name="Ogura Y."/>
            <person name="Fujitani Y."/>
            <person name="Takami H."/>
            <person name="Hayashi T."/>
            <person name="Sahin N."/>
            <person name="Tani A."/>
        </authorList>
    </citation>
    <scope>NUCLEOTIDE SEQUENCE</scope>
    <source>
        <strain evidence="1">LMG 23639</strain>
    </source>
</reference>
<protein>
    <recommendedName>
        <fullName evidence="3">DUF3168 domain-containing protein</fullName>
    </recommendedName>
</protein>
<gene>
    <name evidence="1" type="ORF">AOPFMNJM_3197</name>
</gene>
<sequence>MTPELALRNQIGMLLRASPAVTALVGKKIRDDVPSDKEADKLPWLCMGPISVRRIETGDAPAWSISLRVLAESAGFNRDEVWQIARAAMRAIDRAEPPEELGFVDRIAVQSANDVIDPGAIKTVAIDVSCTLIDVD</sequence>
<dbReference type="Proteomes" id="UP001055102">
    <property type="component" value="Unassembled WGS sequence"/>
</dbReference>
<dbReference type="InterPro" id="IPR021508">
    <property type="entry name" value="Gp17-like"/>
</dbReference>
<proteinExistence type="predicted"/>
<reference evidence="1" key="2">
    <citation type="submission" date="2021-08" db="EMBL/GenBank/DDBJ databases">
        <authorList>
            <person name="Tani A."/>
            <person name="Ola A."/>
            <person name="Ogura Y."/>
            <person name="Katsura K."/>
            <person name="Hayashi T."/>
        </authorList>
    </citation>
    <scope>NUCLEOTIDE SEQUENCE</scope>
    <source>
        <strain evidence="1">LMG 23639</strain>
    </source>
</reference>
<dbReference type="RefSeq" id="WP_238277247.1">
    <property type="nucleotide sequence ID" value="NZ_BPQR01000056.1"/>
</dbReference>
<accession>A0ABQ4T0W1</accession>
<comment type="caution">
    <text evidence="1">The sequence shown here is derived from an EMBL/GenBank/DDBJ whole genome shotgun (WGS) entry which is preliminary data.</text>
</comment>
<name>A0ABQ4T0W1_9HYPH</name>
<dbReference type="Pfam" id="PF11367">
    <property type="entry name" value="Tail_completion_gp17"/>
    <property type="match status" value="1"/>
</dbReference>
<dbReference type="Gene3D" id="3.30.2000.30">
    <property type="match status" value="1"/>
</dbReference>
<evidence type="ECO:0008006" key="3">
    <source>
        <dbReference type="Google" id="ProtNLM"/>
    </source>
</evidence>